<evidence type="ECO:0000313" key="6">
    <source>
        <dbReference type="Proteomes" id="UP000298805"/>
    </source>
</evidence>
<proteinExistence type="predicted"/>
<protein>
    <recommendedName>
        <fullName evidence="2">DUF6701 domain-containing protein</fullName>
    </recommendedName>
</protein>
<dbReference type="Proteomes" id="UP000272781">
    <property type="component" value="Unassembled WGS sequence"/>
</dbReference>
<reference evidence="4 5" key="2">
    <citation type="submission" date="2018-11" db="EMBL/GenBank/DDBJ databases">
        <title>Genomic Encyclopedia of Type Strains, Phase IV (KMG-IV): sequencing the most valuable type-strain genomes for metagenomic binning, comparative biology and taxonomic classification.</title>
        <authorList>
            <person name="Goeker M."/>
        </authorList>
    </citation>
    <scope>NUCLEOTIDE SEQUENCE [LARGE SCALE GENOMIC DNA]</scope>
    <source>
        <strain evidence="4 5">DSM 27783</strain>
    </source>
</reference>
<dbReference type="RefSeq" id="WP_123352352.1">
    <property type="nucleotide sequence ID" value="NZ_CP027432.2"/>
</dbReference>
<accession>A0AAJ4RCR4</accession>
<feature type="signal peptide" evidence="1">
    <location>
        <begin position="1"/>
        <end position="19"/>
    </location>
</feature>
<dbReference type="Pfam" id="PF20419">
    <property type="entry name" value="DUF6701"/>
    <property type="match status" value="1"/>
</dbReference>
<evidence type="ECO:0000256" key="1">
    <source>
        <dbReference type="SAM" id="SignalP"/>
    </source>
</evidence>
<organism evidence="4 5">
    <name type="scientific">Caminibacter pacificus</name>
    <dbReference type="NCBI Taxonomy" id="1424653"/>
    <lineage>
        <taxon>Bacteria</taxon>
        <taxon>Pseudomonadati</taxon>
        <taxon>Campylobacterota</taxon>
        <taxon>Epsilonproteobacteria</taxon>
        <taxon>Nautiliales</taxon>
        <taxon>Nautiliaceae</taxon>
        <taxon>Caminibacter</taxon>
    </lineage>
</organism>
<dbReference type="InterPro" id="IPR046524">
    <property type="entry name" value="DUF6701"/>
</dbReference>
<name>A0AAJ4RCR4_9BACT</name>
<keyword evidence="1" id="KW-0732">Signal</keyword>
<reference evidence="3" key="3">
    <citation type="submission" date="2019-06" db="EMBL/GenBank/DDBJ databases">
        <title>A comparative analysis of the Nautiliaceae.</title>
        <authorList>
            <person name="Grosche A."/>
            <person name="Smedile F."/>
            <person name="Vetriani C."/>
        </authorList>
    </citation>
    <scope>NUCLEOTIDE SEQUENCE</scope>
    <source>
        <strain evidence="3">TB6</strain>
    </source>
</reference>
<evidence type="ECO:0000313" key="4">
    <source>
        <dbReference type="EMBL" id="ROR39967.1"/>
    </source>
</evidence>
<dbReference type="EMBL" id="CP027432">
    <property type="protein sequence ID" value="QCI27855.1"/>
    <property type="molecule type" value="Genomic_DNA"/>
</dbReference>
<feature type="domain" description="DUF6701" evidence="2">
    <location>
        <begin position="234"/>
        <end position="603"/>
    </location>
</feature>
<gene>
    <name evidence="3" type="ORF">C6V80_02405</name>
    <name evidence="4" type="ORF">EDC58_0947</name>
</gene>
<keyword evidence="6" id="KW-1185">Reference proteome</keyword>
<evidence type="ECO:0000313" key="3">
    <source>
        <dbReference type="EMBL" id="QCI27855.1"/>
    </source>
</evidence>
<dbReference type="Proteomes" id="UP000298805">
    <property type="component" value="Chromosome"/>
</dbReference>
<reference evidence="6" key="1">
    <citation type="submission" date="2018-03" db="EMBL/GenBank/DDBJ databases">
        <title>A comparative analysis of the Nautiliaceae.</title>
        <authorList>
            <person name="Grosche A."/>
            <person name="Smedile F."/>
            <person name="Vetriani C."/>
        </authorList>
    </citation>
    <scope>NUCLEOTIDE SEQUENCE [LARGE SCALE GENOMIC DNA]</scope>
    <source>
        <strain evidence="6">TB6</strain>
    </source>
</reference>
<feature type="chain" id="PRO_5042588033" description="DUF6701 domain-containing protein" evidence="1">
    <location>
        <begin position="20"/>
        <end position="720"/>
    </location>
</feature>
<evidence type="ECO:0000313" key="5">
    <source>
        <dbReference type="Proteomes" id="UP000272781"/>
    </source>
</evidence>
<evidence type="ECO:0000259" key="2">
    <source>
        <dbReference type="Pfam" id="PF20419"/>
    </source>
</evidence>
<dbReference type="EMBL" id="RJVK01000002">
    <property type="protein sequence ID" value="ROR39967.1"/>
    <property type="molecule type" value="Genomic_DNA"/>
</dbReference>
<dbReference type="AlphaFoldDB" id="A0AAJ4RCR4"/>
<sequence>MKKIIIVFLFVFLSAGTFNVVNDDFSKTTGNTVSTNPKSTDNLLYTQIVYKPFKFKVIHLADDNQTLEDYKGVVIISVVDYDYSPNNLNAAPDIPNTFRKVIFRNKSVVEVGNPKLFAIPIGVKRAKFRMRYLINVHDGLAFRWTNEEECKNQIEGNQDITFSCIWKVMDAEYGDEAQQCLSSAQNGEIIPNCFCAQECSYVDKINPLSNKKNEVANNQCLACLFGHWGNIVYSRDDFAVRPYQFIIDGNATYSKLRAGQSYMIKMRAVGYPLPNPVPAELIPPFTGMVMDSHRRIPVWDYNETITIRGHSPSLEYNDTNASKGCNPGILSIVNPVSAKFRHGVAFVQLQYNEVGDLNMTLKEFKDGYEYAKIDESDSVNPNGVLIQEGSKVITFIPFAFSVVNINFQNGANGFTYISRDLNMSAKLTFRIKALNMQGTVTKNYKANCYANNVDLNITHNVPLPLASNFIYKEENSSIKEKNNNLPLDVVLIKDKFINGEADANISINFKKDYRNPNNPFNLILSTITAIDKNDPLPLYWVLSPQVPVNKSVQYLYGRINIPNIAGYSSVLYNNASFEYYKSGKWYINKNHTSAIYGDINISKTIIPYVSISLGTLNGGYQEIKYQPVGKNPPFGVIGHYSINSWLWYQIKAQNYQDPSSSNVNCKTHPCNKIDFLAVNGGWAGIGDNNSKYAPDKNQTVQITNKTENNTSKSVVKSINW</sequence>